<feature type="region of interest" description="Disordered" evidence="4">
    <location>
        <begin position="33"/>
        <end position="60"/>
    </location>
</feature>
<dbReference type="InterPro" id="IPR001031">
    <property type="entry name" value="Thioesterase"/>
</dbReference>
<dbReference type="Pfam" id="PF00975">
    <property type="entry name" value="Thioesterase"/>
    <property type="match status" value="1"/>
</dbReference>
<dbReference type="InterPro" id="IPR001227">
    <property type="entry name" value="Ac_transferase_dom_sf"/>
</dbReference>
<feature type="region of interest" description="Disordered" evidence="4">
    <location>
        <begin position="191"/>
        <end position="222"/>
    </location>
</feature>
<dbReference type="STRING" id="1882483.A0A317XLX9"/>
<feature type="domain" description="Ketosynthase family 3 (KS3)" evidence="6">
    <location>
        <begin position="752"/>
        <end position="1192"/>
    </location>
</feature>
<dbReference type="OrthoDB" id="329835at2759"/>
<keyword evidence="3" id="KW-0808">Transferase</keyword>
<feature type="compositionally biased region" description="Basic and acidic residues" evidence="4">
    <location>
        <begin position="163"/>
        <end position="172"/>
    </location>
</feature>
<dbReference type="Pfam" id="PF02801">
    <property type="entry name" value="Ketoacyl-synt_C"/>
    <property type="match status" value="1"/>
</dbReference>
<feature type="region of interest" description="Disordered" evidence="4">
    <location>
        <begin position="2119"/>
        <end position="2151"/>
    </location>
</feature>
<sequence>MSSSALPLRQGVRALSTSCSRLSAVSASRSAPAGQIASSVASSNNSSVSAADRKRTKRLRKQKDLVLRKAVEMYHLTPYFLPTPQRAALTTGADASSSGTSASARGGASWESTLDNTIYSSILNTDSVSRRSPNLIPRGLTEYARDQSARASSVPAFGNTDEDTSRRAKEADSFASDLTSTTFITRREREAVAASASASPSSTSSASKRSKASKGMGSTQTGEAALQHFTDEDIAMYQRRHNQGASASSAGIDNGRYSGAERLTHLDRTTPGSTEWYRSQGLDTRSARVRDAIFGTVNGELPGLEVGSDFLRGFEPIFILSRQHPPLHAFITLALQAVRSDLQSVANRRRFSRSPVSADEEIDLLPYLPPLHAFSDLRTLVRHHAVDQLRDPVVNGVLLCLLQTASIVAVHCASLTGKDSPKSGAVVHLQGTWTVLCQRDVHLLGLCTGGLSAWAAAGTVLDPAADASPNAIWRFMYSAVTALRMSLWIGLRSKQARSGLTKAGVSALETDQRWSAVVIGSSPDLAAQVEGVVRTFNNTIQDRCAAATSRIGITAFAFNQVSVGGPPGLLRVFMQHINSTDCAVPGLRASELEIFSPYHSADLEAEVRAVMLDLELRGVLSSAHLPSQGNKHLWDISRAAVMNINNDVHTWARQLVESNLARPARWDSTVISLIESIAGDDQTYSSIVSLGPGMGLATDIKRRMSGRSSTGHDDSVSRFFDIPSLLREWALQTDAIQLERPIRSLVDPHVEGDEVVIVSMACRFPGEVRTPEQLWTCLETGRTTVSEIPKHLFDVDLYAGDGQNQTRARHMHALSEDITATMDARLFSMSPKEIEQLDPQHRLVMLCSYEALERAGYSPDANSPSSFDRKRIAVCMGASWDDYRENASHNIGSYFITGNIRAFLPGHISFSLKWEGPSISLDTRECTGISAIEWSRRALLSNQCDVALAGAVCVITQPQMFIAMDKDGHLSTTGTNATFSHRHDGMTRGDGCGVLLLKRRSTAVRDGDKILACIPAVAMRSHSTTFASSASAVEQTDFIMSKLFASSSSSLESLVHIEASGYYSQEAEAIEIEGLHRLLAMRSATRIRNNGEDTVTVSSVRPNLGAGDAVAAMASVMKSVLMLQKKVVPRQLSIASEADLQTRIRDVCRKSSLVIPTEARMLPVLEVSKSQRCILVNSLASTGCQGAVLIEEVEAVGDSNATRLHDARGAWVFVLSAKTVEALEQQRKALLSYLYRDVCLADLSYSLCCRRTHHPFRLAVVASDQEELTRALKLAKVAEAVPVLEKSTVSLRISSSTASSTTVLDGLLQRDRALARCKELICSLSSSIDTSDNSLISVHQAALVTFLHTCGLKFDNFADTSHTTLLLTRTAPDNTQTKSFEALIAVDATQRQSSIVAGAGGGGPEQRASCLQVGETVDVIVSPSIKPCSVSGDSLLLYRRLLDALVALHLSGHTLRWIEMHRPYLFELNMLSDLPTYPFSLQRYWMHYQDRGLISRKLKSDSRPSDADQQEGLEERMDGSGLLEQARMVALGQVCLTDIAAKDADGILYRSSLAEEPQRALLLADSPVPVWAALCELMVQARTETSNQAGTPQDPLTDEVVVIEHLRLLKPMFRPSSNISAIYLRAHSVSPLIEALPDSEPLDSVASCYVRRSPHDEFSNNWNTMQSLLKDRLHRISSDGERFGARLFYRAVEQASLRPCGKSSRIAQHAHILPDNGAALVSCTLHTGDELAGAHLYLPLCLLLAVEQCAFWFCSALAGDADQTFLALVGIRKILFSPTLRPPDGISAQKGLDCRVYVGKIDDRDAAEDPSRHFVLDMLILGRDNVIIGQLQGIEITQSSKDAASAKPNDASRTSTARAATGNHVTPAASLEQVHNQQPITSLPASDKAISPTRSTTYVAQPQFKGGNKAQAMYQQILETIAAELGLPISDLKPTARFADLGLDSLMSLVCISTLETLAMGLDIPQSLFLDCDCPAELLSWLQAQVSDETLDEPHAFEEAVAVENSAGATCERADQHEPAEAHDTTAATTGTSAGTALDEVMALVVSTVEMELGVESGSIRGDANLADLGMDSLMSLLVLGSLASTVSFELPPSLFLECPSLYDIRAFFAKCMGATEGDAPSGTVGEAGSSTPGEISSSWTLPETSPTLDLPPARKPVLLHAGTGTGIRPQIPLFLLPDGSGMSTVYQFLPAIDRPVYALNSPFLANAAEWDRGVEQIAQYYLSSVRLVQPQGPYLIGGWSFGGMAAFEVARMLSSSTDPGDAVCGLCLIHSPSPAKYPPLPMSIVDWIFTAPEIKDIAPPALSPKLVAQFKATVDNLATYRPTPITATSSLSSKLHAFYIVPDSPLPGKRADLQVDNSTVDWLFRPSVYNPDGWELLIPANVIEVLAVERANHFTIVREPAIAHVAADLRQACNKALKT</sequence>
<dbReference type="Pfam" id="PF16073">
    <property type="entry name" value="SAT"/>
    <property type="match status" value="1"/>
</dbReference>
<dbReference type="SMART" id="SM00823">
    <property type="entry name" value="PKS_PP"/>
    <property type="match status" value="2"/>
</dbReference>
<dbReference type="PANTHER" id="PTHR43775">
    <property type="entry name" value="FATTY ACID SYNTHASE"/>
    <property type="match status" value="1"/>
</dbReference>
<dbReference type="InterPro" id="IPR032088">
    <property type="entry name" value="SAT"/>
</dbReference>
<dbReference type="InterPro" id="IPR029058">
    <property type="entry name" value="AB_hydrolase_fold"/>
</dbReference>
<dbReference type="InterPro" id="IPR020841">
    <property type="entry name" value="PKS_Beta-ketoAc_synthase_dom"/>
</dbReference>
<keyword evidence="1" id="KW-0596">Phosphopantetheine</keyword>
<dbReference type="SMART" id="SM00825">
    <property type="entry name" value="PKS_KS"/>
    <property type="match status" value="1"/>
</dbReference>
<dbReference type="SUPFAM" id="SSF53474">
    <property type="entry name" value="alpha/beta-Hydrolases"/>
    <property type="match status" value="1"/>
</dbReference>
<feature type="region of interest" description="Disordered" evidence="4">
    <location>
        <begin position="2010"/>
        <end position="2032"/>
    </location>
</feature>
<dbReference type="SUPFAM" id="SSF47336">
    <property type="entry name" value="ACP-like"/>
    <property type="match status" value="2"/>
</dbReference>
<dbReference type="Pfam" id="PF00109">
    <property type="entry name" value="ketoacyl-synt"/>
    <property type="match status" value="1"/>
</dbReference>
<evidence type="ECO:0000256" key="3">
    <source>
        <dbReference type="ARBA" id="ARBA00022679"/>
    </source>
</evidence>
<feature type="domain" description="Carrier" evidence="5">
    <location>
        <begin position="1908"/>
        <end position="1986"/>
    </location>
</feature>
<feature type="compositionally biased region" description="Low complexity" evidence="4">
    <location>
        <begin position="192"/>
        <end position="207"/>
    </location>
</feature>
<dbReference type="PANTHER" id="PTHR43775:SF37">
    <property type="entry name" value="SI:DKEY-61P9.11"/>
    <property type="match status" value="1"/>
</dbReference>
<dbReference type="EMBL" id="KZ819198">
    <property type="protein sequence ID" value="PWY98388.1"/>
    <property type="molecule type" value="Genomic_DNA"/>
</dbReference>
<evidence type="ECO:0000256" key="4">
    <source>
        <dbReference type="SAM" id="MobiDB-lite"/>
    </source>
</evidence>
<dbReference type="PROSITE" id="PS50075">
    <property type="entry name" value="CARRIER"/>
    <property type="match status" value="2"/>
</dbReference>
<evidence type="ECO:0000259" key="6">
    <source>
        <dbReference type="PROSITE" id="PS52004"/>
    </source>
</evidence>
<feature type="region of interest" description="Disordered" evidence="4">
    <location>
        <begin position="143"/>
        <end position="176"/>
    </location>
</feature>
<dbReference type="SUPFAM" id="SSF53901">
    <property type="entry name" value="Thiolase-like"/>
    <property type="match status" value="2"/>
</dbReference>
<reference evidence="7 8" key="1">
    <citation type="journal article" date="2018" name="Mol. Biol. Evol.">
        <title>Broad Genomic Sampling Reveals a Smut Pathogenic Ancestry of the Fungal Clade Ustilaginomycotina.</title>
        <authorList>
            <person name="Kijpornyongpan T."/>
            <person name="Mondo S.J."/>
            <person name="Barry K."/>
            <person name="Sandor L."/>
            <person name="Lee J."/>
            <person name="Lipzen A."/>
            <person name="Pangilinan J."/>
            <person name="LaButti K."/>
            <person name="Hainaut M."/>
            <person name="Henrissat B."/>
            <person name="Grigoriev I.V."/>
            <person name="Spatafora J.W."/>
            <person name="Aime M.C."/>
        </authorList>
    </citation>
    <scope>NUCLEOTIDE SEQUENCE [LARGE SCALE GENOMIC DNA]</scope>
    <source>
        <strain evidence="7 8">MCA 3645</strain>
    </source>
</reference>
<dbReference type="GO" id="GO:0004312">
    <property type="term" value="F:fatty acid synthase activity"/>
    <property type="evidence" value="ECO:0007669"/>
    <property type="project" value="TreeGrafter"/>
</dbReference>
<dbReference type="GO" id="GO:0044550">
    <property type="term" value="P:secondary metabolite biosynthetic process"/>
    <property type="evidence" value="ECO:0007669"/>
    <property type="project" value="TreeGrafter"/>
</dbReference>
<evidence type="ECO:0000256" key="2">
    <source>
        <dbReference type="ARBA" id="ARBA00022553"/>
    </source>
</evidence>
<dbReference type="Pfam" id="PF22621">
    <property type="entry name" value="CurL-like_PKS_C"/>
    <property type="match status" value="1"/>
</dbReference>
<evidence type="ECO:0000313" key="8">
    <source>
        <dbReference type="Proteomes" id="UP000246740"/>
    </source>
</evidence>
<feature type="compositionally biased region" description="Low complexity" evidence="4">
    <location>
        <begin position="33"/>
        <end position="50"/>
    </location>
</feature>
<dbReference type="Gene3D" id="3.30.70.3290">
    <property type="match status" value="1"/>
</dbReference>
<name>A0A317XLX9_9BASI</name>
<evidence type="ECO:0000256" key="1">
    <source>
        <dbReference type="ARBA" id="ARBA00022450"/>
    </source>
</evidence>
<dbReference type="Gene3D" id="3.40.50.1820">
    <property type="entry name" value="alpha/beta hydrolase"/>
    <property type="match status" value="1"/>
</dbReference>
<keyword evidence="8" id="KW-1185">Reference proteome</keyword>
<dbReference type="Gene3D" id="3.40.366.10">
    <property type="entry name" value="Malonyl-Coenzyme A Acyl Carrier Protein, domain 2"/>
    <property type="match status" value="1"/>
</dbReference>
<dbReference type="Gene3D" id="3.40.47.10">
    <property type="match status" value="1"/>
</dbReference>
<dbReference type="Proteomes" id="UP000246740">
    <property type="component" value="Unassembled WGS sequence"/>
</dbReference>
<gene>
    <name evidence="7" type="ORF">BCV70DRAFT_218422</name>
</gene>
<dbReference type="InterPro" id="IPR014030">
    <property type="entry name" value="Ketoacyl_synth_N"/>
</dbReference>
<dbReference type="InterPro" id="IPR020806">
    <property type="entry name" value="PKS_PP-bd"/>
</dbReference>
<dbReference type="InterPro" id="IPR006162">
    <property type="entry name" value="Ppantetheine_attach_site"/>
</dbReference>
<dbReference type="GO" id="GO:0006633">
    <property type="term" value="P:fatty acid biosynthetic process"/>
    <property type="evidence" value="ECO:0007669"/>
    <property type="project" value="TreeGrafter"/>
</dbReference>
<dbReference type="InterPro" id="IPR009081">
    <property type="entry name" value="PP-bd_ACP"/>
</dbReference>
<dbReference type="InterPro" id="IPR014031">
    <property type="entry name" value="Ketoacyl_synth_C"/>
</dbReference>
<dbReference type="InterPro" id="IPR016039">
    <property type="entry name" value="Thiolase-like"/>
</dbReference>
<dbReference type="CDD" id="cd00833">
    <property type="entry name" value="PKS"/>
    <property type="match status" value="1"/>
</dbReference>
<dbReference type="GO" id="GO:0031177">
    <property type="term" value="F:phosphopantetheine binding"/>
    <property type="evidence" value="ECO:0007669"/>
    <property type="project" value="InterPro"/>
</dbReference>
<evidence type="ECO:0000313" key="7">
    <source>
        <dbReference type="EMBL" id="PWY98388.1"/>
    </source>
</evidence>
<dbReference type="PROSITE" id="PS52004">
    <property type="entry name" value="KS3_2"/>
    <property type="match status" value="1"/>
</dbReference>
<accession>A0A317XLX9</accession>
<evidence type="ECO:0000259" key="5">
    <source>
        <dbReference type="PROSITE" id="PS50075"/>
    </source>
</evidence>
<dbReference type="Pfam" id="PF00550">
    <property type="entry name" value="PP-binding"/>
    <property type="match status" value="2"/>
</dbReference>
<dbReference type="Gene3D" id="1.10.1200.10">
    <property type="entry name" value="ACP-like"/>
    <property type="match status" value="2"/>
</dbReference>
<feature type="compositionally biased region" description="Polar residues" evidence="4">
    <location>
        <begin position="2129"/>
        <end position="2148"/>
    </location>
</feature>
<proteinExistence type="predicted"/>
<dbReference type="InParanoid" id="A0A317XLX9"/>
<keyword evidence="2" id="KW-0597">Phosphoprotein</keyword>
<feature type="compositionally biased region" description="Basic and acidic residues" evidence="4">
    <location>
        <begin position="2012"/>
        <end position="2024"/>
    </location>
</feature>
<dbReference type="InterPro" id="IPR036736">
    <property type="entry name" value="ACP-like_sf"/>
</dbReference>
<organism evidence="7 8">
    <name type="scientific">Testicularia cyperi</name>
    <dbReference type="NCBI Taxonomy" id="1882483"/>
    <lineage>
        <taxon>Eukaryota</taxon>
        <taxon>Fungi</taxon>
        <taxon>Dikarya</taxon>
        <taxon>Basidiomycota</taxon>
        <taxon>Ustilaginomycotina</taxon>
        <taxon>Ustilaginomycetes</taxon>
        <taxon>Ustilaginales</taxon>
        <taxon>Anthracoideaceae</taxon>
        <taxon>Testicularia</taxon>
    </lineage>
</organism>
<feature type="region of interest" description="Disordered" evidence="4">
    <location>
        <begin position="1839"/>
        <end position="1859"/>
    </location>
</feature>
<dbReference type="PROSITE" id="PS00012">
    <property type="entry name" value="PHOSPHOPANTETHEINE"/>
    <property type="match status" value="1"/>
</dbReference>
<dbReference type="InterPro" id="IPR050091">
    <property type="entry name" value="PKS_NRPS_Biosynth_Enz"/>
</dbReference>
<protein>
    <submittedName>
        <fullName evidence="7">Ketoacyl-synt-domain-containing protein</fullName>
    </submittedName>
</protein>
<feature type="domain" description="Carrier" evidence="5">
    <location>
        <begin position="2036"/>
        <end position="2113"/>
    </location>
</feature>